<proteinExistence type="predicted"/>
<evidence type="ECO:0000313" key="1">
    <source>
        <dbReference type="EMBL" id="MFM9327911.1"/>
    </source>
</evidence>
<reference evidence="1" key="1">
    <citation type="submission" date="2024-12" db="EMBL/GenBank/DDBJ databases">
        <authorList>
            <person name="Wu N."/>
        </authorList>
    </citation>
    <scope>NUCLEOTIDE SEQUENCE</scope>
    <source>
        <strain evidence="1">P15</strain>
    </source>
</reference>
<name>A0ACC7NV11_9BACL</name>
<gene>
    <name evidence="1" type="ORF">ACI1P1_06285</name>
</gene>
<sequence length="233" mass="26350">MGVFTRLKDMTKASMNELLDKVEDPIVMLNQYIRDMEEEIATAEVTVAKQIANERKLQQRVAEHSRLGAERENQAAAALKNGQEAVARQALEEKLYHDQKLNEYLEMHAQSKAQAEELTRQLHEMKDEFYKLRNKRNELISRVQLAKAKKQMAQVTNHNTIEGGNASRGFHRMEEKIMQLEAEAEIAGKPYLSSAGVASYTTVDLAKQEKVNEQLEALKQKLAGPAKDEAAGE</sequence>
<dbReference type="EMBL" id="JBJURJ010000003">
    <property type="protein sequence ID" value="MFM9327911.1"/>
    <property type="molecule type" value="Genomic_DNA"/>
</dbReference>
<evidence type="ECO:0000313" key="2">
    <source>
        <dbReference type="Proteomes" id="UP001631969"/>
    </source>
</evidence>
<comment type="caution">
    <text evidence="1">The sequence shown here is derived from an EMBL/GenBank/DDBJ whole genome shotgun (WGS) entry which is preliminary data.</text>
</comment>
<dbReference type="Proteomes" id="UP001631969">
    <property type="component" value="Unassembled WGS sequence"/>
</dbReference>
<keyword evidence="2" id="KW-1185">Reference proteome</keyword>
<organism evidence="1 2">
    <name type="scientific">Paenibacillus mesotrionivorans</name>
    <dbReference type="NCBI Taxonomy" id="3160968"/>
    <lineage>
        <taxon>Bacteria</taxon>
        <taxon>Bacillati</taxon>
        <taxon>Bacillota</taxon>
        <taxon>Bacilli</taxon>
        <taxon>Bacillales</taxon>
        <taxon>Paenibacillaceae</taxon>
        <taxon>Paenibacillus</taxon>
    </lineage>
</organism>
<protein>
    <submittedName>
        <fullName evidence="1">PspA/IM30 family protein</fullName>
    </submittedName>
</protein>
<accession>A0ACC7NV11</accession>